<sequence length="397" mass="43458">MEPQKNQHKRKRSYSLRQSISSLMDKDKIGFRSRSSSPTRPPKVTAVALAKSTTNLFIPPAAAPPPSQTLARFSASGASPQRSLEQIYTRSIPQPMSYEIPPGHPIPSHFPACPTASFESLSARHSPVSHKLSQSSLRSTASSPIHSKRKPLPPLPLELIQASPASSQLSLPLSRVSSLSSMDLRAKAHHHLSIIPEAATPTTPTHPEIHEKHDIPAELEDHPKELPGCYPTPPTSESADPLDGYVSPGSKAEFHVHASSIIDCEVCAQYDQFWGFSLVGGLDLPTANTPPPPPPDHMPMTPPDTPERAKPEENRQSLRWSKLAQIPDEGRDITSWLVLSPALSCDDDDDSLYGDRDPESDIEDLDGDLFKLEQELRRVGRGRRLGNSMATSIGRAW</sequence>
<name>A0A4S2MZD0_9PEZI</name>
<protein>
    <submittedName>
        <fullName evidence="2">Uncharacterized protein</fullName>
    </submittedName>
</protein>
<evidence type="ECO:0000313" key="3">
    <source>
        <dbReference type="Proteomes" id="UP000298138"/>
    </source>
</evidence>
<proteinExistence type="predicted"/>
<dbReference type="EMBL" id="ML220116">
    <property type="protein sequence ID" value="TGZ82091.1"/>
    <property type="molecule type" value="Genomic_DNA"/>
</dbReference>
<evidence type="ECO:0000313" key="2">
    <source>
        <dbReference type="EMBL" id="TGZ82091.1"/>
    </source>
</evidence>
<dbReference type="AlphaFoldDB" id="A0A4S2MZD0"/>
<feature type="compositionally biased region" description="Low complexity" evidence="1">
    <location>
        <begin position="133"/>
        <end position="143"/>
    </location>
</feature>
<dbReference type="Proteomes" id="UP000298138">
    <property type="component" value="Unassembled WGS sequence"/>
</dbReference>
<reference evidence="2 3" key="1">
    <citation type="submission" date="2019-04" db="EMBL/GenBank/DDBJ databases">
        <title>Comparative genomics and transcriptomics to analyze fruiting body development in filamentous ascomycetes.</title>
        <authorList>
            <consortium name="DOE Joint Genome Institute"/>
            <person name="Lutkenhaus R."/>
            <person name="Traeger S."/>
            <person name="Breuer J."/>
            <person name="Kuo A."/>
            <person name="Lipzen A."/>
            <person name="Pangilinan J."/>
            <person name="Dilworth D."/>
            <person name="Sandor L."/>
            <person name="Poggeler S."/>
            <person name="Barry K."/>
            <person name="Grigoriev I.V."/>
            <person name="Nowrousian M."/>
        </authorList>
    </citation>
    <scope>NUCLEOTIDE SEQUENCE [LARGE SCALE GENOMIC DNA]</scope>
    <source>
        <strain evidence="2 3">CBS 389.68</strain>
    </source>
</reference>
<organism evidence="2 3">
    <name type="scientific">Ascodesmis nigricans</name>
    <dbReference type="NCBI Taxonomy" id="341454"/>
    <lineage>
        <taxon>Eukaryota</taxon>
        <taxon>Fungi</taxon>
        <taxon>Dikarya</taxon>
        <taxon>Ascomycota</taxon>
        <taxon>Pezizomycotina</taxon>
        <taxon>Pezizomycetes</taxon>
        <taxon>Pezizales</taxon>
        <taxon>Ascodesmidaceae</taxon>
        <taxon>Ascodesmis</taxon>
    </lineage>
</organism>
<gene>
    <name evidence="2" type="ORF">EX30DRAFT_214809</name>
</gene>
<feature type="compositionally biased region" description="Pro residues" evidence="1">
    <location>
        <begin position="288"/>
        <end position="304"/>
    </location>
</feature>
<dbReference type="InParanoid" id="A0A4S2MZD0"/>
<accession>A0A4S2MZD0</accession>
<keyword evidence="3" id="KW-1185">Reference proteome</keyword>
<feature type="region of interest" description="Disordered" evidence="1">
    <location>
        <begin position="124"/>
        <end position="154"/>
    </location>
</feature>
<feature type="region of interest" description="Disordered" evidence="1">
    <location>
        <begin position="285"/>
        <end position="317"/>
    </location>
</feature>
<feature type="compositionally biased region" description="Basic and acidic residues" evidence="1">
    <location>
        <begin position="305"/>
        <end position="316"/>
    </location>
</feature>
<evidence type="ECO:0000256" key="1">
    <source>
        <dbReference type="SAM" id="MobiDB-lite"/>
    </source>
</evidence>
<feature type="region of interest" description="Disordered" evidence="1">
    <location>
        <begin position="1"/>
        <end position="43"/>
    </location>
</feature>
<feature type="compositionally biased region" description="Basic residues" evidence="1">
    <location>
        <begin position="1"/>
        <end position="14"/>
    </location>
</feature>